<dbReference type="AlphaFoldDB" id="A0A4Q1ATK5"/>
<evidence type="ECO:0000313" key="2">
    <source>
        <dbReference type="EMBL" id="RXK12537.1"/>
    </source>
</evidence>
<dbReference type="PANTHER" id="PTHR35812">
    <property type="entry name" value="LIPOPROTEIN"/>
    <property type="match status" value="1"/>
</dbReference>
<keyword evidence="3" id="KW-1185">Reference proteome</keyword>
<dbReference type="RefSeq" id="WP_129061595.1">
    <property type="nucleotide sequence ID" value="NZ_NXIE01000003.1"/>
</dbReference>
<sequence length="142" mass="17218">MKTLFILLFLFSFILGGNFKRNTSSKVVIDVDNRLMWIDNVSVLKTLLTHEEAIKYCENLSYSGYTNWRLPEIEEFKLIVDKRNSRSYINKKFRFNVPDGYWARRAHWRTLWFYADYMHFISGTAYFDSRHKKKYVRCVRSM</sequence>
<reference evidence="2 3" key="1">
    <citation type="submission" date="2017-09" db="EMBL/GenBank/DDBJ databases">
        <title>Genomics of the genus Arcobacter.</title>
        <authorList>
            <person name="Perez-Cataluna A."/>
            <person name="Figueras M.J."/>
            <person name="Salas-Masso N."/>
        </authorList>
    </citation>
    <scope>NUCLEOTIDE SEQUENCE [LARGE SCALE GENOMIC DNA]</scope>
    <source>
        <strain evidence="2 3">F156-34</strain>
    </source>
</reference>
<dbReference type="PANTHER" id="PTHR35812:SF1">
    <property type="entry name" value="LIPOPROTEIN"/>
    <property type="match status" value="1"/>
</dbReference>
<dbReference type="OrthoDB" id="9793251at2"/>
<dbReference type="Proteomes" id="UP000289718">
    <property type="component" value="Unassembled WGS sequence"/>
</dbReference>
<dbReference type="Pfam" id="PF07603">
    <property type="entry name" value="Lcl_C"/>
    <property type="match status" value="1"/>
</dbReference>
<gene>
    <name evidence="2" type="ORF">CP965_08120</name>
</gene>
<protein>
    <recommendedName>
        <fullName evidence="1">Lcl C-terminal domain-containing protein</fullName>
    </recommendedName>
</protein>
<proteinExistence type="predicted"/>
<accession>A0A4Q1ATK5</accession>
<dbReference type="InterPro" id="IPR011460">
    <property type="entry name" value="Lcl_C"/>
</dbReference>
<dbReference type="EMBL" id="NXIE01000003">
    <property type="protein sequence ID" value="RXK12537.1"/>
    <property type="molecule type" value="Genomic_DNA"/>
</dbReference>
<organism evidence="2 3">
    <name type="scientific">Halarcobacter mediterraneus</name>
    <dbReference type="NCBI Taxonomy" id="2023153"/>
    <lineage>
        <taxon>Bacteria</taxon>
        <taxon>Pseudomonadati</taxon>
        <taxon>Campylobacterota</taxon>
        <taxon>Epsilonproteobacteria</taxon>
        <taxon>Campylobacterales</taxon>
        <taxon>Arcobacteraceae</taxon>
        <taxon>Halarcobacter</taxon>
    </lineage>
</organism>
<feature type="domain" description="Lcl C-terminal" evidence="1">
    <location>
        <begin position="27"/>
        <end position="140"/>
    </location>
</feature>
<name>A0A4Q1ATK5_9BACT</name>
<evidence type="ECO:0000313" key="3">
    <source>
        <dbReference type="Proteomes" id="UP000289718"/>
    </source>
</evidence>
<evidence type="ECO:0000259" key="1">
    <source>
        <dbReference type="Pfam" id="PF07603"/>
    </source>
</evidence>
<comment type="caution">
    <text evidence="2">The sequence shown here is derived from an EMBL/GenBank/DDBJ whole genome shotgun (WGS) entry which is preliminary data.</text>
</comment>